<dbReference type="Pfam" id="PF08818">
    <property type="entry name" value="DUF1801"/>
    <property type="match status" value="1"/>
</dbReference>
<protein>
    <submittedName>
        <fullName evidence="2">DUF1801 domain-containing protein</fullName>
    </submittedName>
</protein>
<organism evidence="2 3">
    <name type="scientific">Micromonospora parastrephiae</name>
    <dbReference type="NCBI Taxonomy" id="2806101"/>
    <lineage>
        <taxon>Bacteria</taxon>
        <taxon>Bacillati</taxon>
        <taxon>Actinomycetota</taxon>
        <taxon>Actinomycetes</taxon>
        <taxon>Micromonosporales</taxon>
        <taxon>Micromonosporaceae</taxon>
        <taxon>Micromonospora</taxon>
    </lineage>
</organism>
<name>A0ABS1XQ53_9ACTN</name>
<keyword evidence="3" id="KW-1185">Reference proteome</keyword>
<sequence length="115" mass="12365">MTNHDVDGYVRRLPAEQSGVVAALRELMRESAPGAREVISRGSLAWQGAKLLAILSLSKTHVTFAFARGAEFTDHHGLLAGVGKTTRHVKLKPADSLPGAALRDYIHQAVLLDQG</sequence>
<evidence type="ECO:0000313" key="3">
    <source>
        <dbReference type="Proteomes" id="UP000601027"/>
    </source>
</evidence>
<dbReference type="EMBL" id="JAEVHM010000014">
    <property type="protein sequence ID" value="MBM0231373.1"/>
    <property type="molecule type" value="Genomic_DNA"/>
</dbReference>
<dbReference type="Gene3D" id="3.90.1150.200">
    <property type="match status" value="1"/>
</dbReference>
<evidence type="ECO:0000313" key="2">
    <source>
        <dbReference type="EMBL" id="MBM0231373.1"/>
    </source>
</evidence>
<accession>A0ABS1XQ53</accession>
<proteinExistence type="predicted"/>
<dbReference type="SUPFAM" id="SSF159888">
    <property type="entry name" value="YdhG-like"/>
    <property type="match status" value="1"/>
</dbReference>
<comment type="caution">
    <text evidence="2">The sequence shown here is derived from an EMBL/GenBank/DDBJ whole genome shotgun (WGS) entry which is preliminary data.</text>
</comment>
<gene>
    <name evidence="2" type="ORF">JNW91_05520</name>
</gene>
<evidence type="ECO:0000259" key="1">
    <source>
        <dbReference type="Pfam" id="PF08818"/>
    </source>
</evidence>
<dbReference type="InterPro" id="IPR014922">
    <property type="entry name" value="YdhG-like"/>
</dbReference>
<dbReference type="Proteomes" id="UP000601027">
    <property type="component" value="Unassembled WGS sequence"/>
</dbReference>
<dbReference type="RefSeq" id="WP_203173843.1">
    <property type="nucleotide sequence ID" value="NZ_JAEVHM010000014.1"/>
</dbReference>
<feature type="domain" description="YdhG-like" evidence="1">
    <location>
        <begin position="20"/>
        <end position="110"/>
    </location>
</feature>
<reference evidence="2 3" key="1">
    <citation type="submission" date="2021-01" db="EMBL/GenBank/DDBJ databases">
        <title>Draft genome sequence of Micromonospora sp. strain STR1_7.</title>
        <authorList>
            <person name="Karlyshev A."/>
            <person name="Jawad R."/>
        </authorList>
    </citation>
    <scope>NUCLEOTIDE SEQUENCE [LARGE SCALE GENOMIC DNA]</scope>
    <source>
        <strain evidence="2 3">STR1-7</strain>
    </source>
</reference>